<evidence type="ECO:0000313" key="3">
    <source>
        <dbReference type="Proteomes" id="UP001381693"/>
    </source>
</evidence>
<dbReference type="EMBL" id="JAXCGZ010008212">
    <property type="protein sequence ID" value="KAK7077833.1"/>
    <property type="molecule type" value="Genomic_DNA"/>
</dbReference>
<name>A0AAN8XCD4_HALRR</name>
<reference evidence="2 3" key="1">
    <citation type="submission" date="2023-11" db="EMBL/GenBank/DDBJ databases">
        <title>Halocaridina rubra genome assembly.</title>
        <authorList>
            <person name="Smith C."/>
        </authorList>
    </citation>
    <scope>NUCLEOTIDE SEQUENCE [LARGE SCALE GENOMIC DNA]</scope>
    <source>
        <strain evidence="2">EP-1</strain>
        <tissue evidence="2">Whole</tissue>
    </source>
</reference>
<gene>
    <name evidence="2" type="ORF">SK128_021318</name>
</gene>
<evidence type="ECO:0000313" key="2">
    <source>
        <dbReference type="EMBL" id="KAK7077833.1"/>
    </source>
</evidence>
<protein>
    <submittedName>
        <fullName evidence="2">Uncharacterized protein</fullName>
    </submittedName>
</protein>
<keyword evidence="3" id="KW-1185">Reference proteome</keyword>
<dbReference type="Proteomes" id="UP001381693">
    <property type="component" value="Unassembled WGS sequence"/>
</dbReference>
<proteinExistence type="predicted"/>
<dbReference type="AlphaFoldDB" id="A0AAN8XCD4"/>
<feature type="non-terminal residue" evidence="2">
    <location>
        <position position="1"/>
    </location>
</feature>
<evidence type="ECO:0000256" key="1">
    <source>
        <dbReference type="SAM" id="MobiDB-lite"/>
    </source>
</evidence>
<organism evidence="2 3">
    <name type="scientific">Halocaridina rubra</name>
    <name type="common">Hawaiian red shrimp</name>
    <dbReference type="NCBI Taxonomy" id="373956"/>
    <lineage>
        <taxon>Eukaryota</taxon>
        <taxon>Metazoa</taxon>
        <taxon>Ecdysozoa</taxon>
        <taxon>Arthropoda</taxon>
        <taxon>Crustacea</taxon>
        <taxon>Multicrustacea</taxon>
        <taxon>Malacostraca</taxon>
        <taxon>Eumalacostraca</taxon>
        <taxon>Eucarida</taxon>
        <taxon>Decapoda</taxon>
        <taxon>Pleocyemata</taxon>
        <taxon>Caridea</taxon>
        <taxon>Atyoidea</taxon>
        <taxon>Atyidae</taxon>
        <taxon>Halocaridina</taxon>
    </lineage>
</organism>
<sequence>AMSEEEKIRRILELEEALRHLKAASLWREKVAGSNAKGPDDETDRESNASNSDELHAAQNKERLETTL</sequence>
<feature type="compositionally biased region" description="Basic and acidic residues" evidence="1">
    <location>
        <begin position="53"/>
        <end position="68"/>
    </location>
</feature>
<accession>A0AAN8XCD4</accession>
<comment type="caution">
    <text evidence="2">The sequence shown here is derived from an EMBL/GenBank/DDBJ whole genome shotgun (WGS) entry which is preliminary data.</text>
</comment>
<feature type="region of interest" description="Disordered" evidence="1">
    <location>
        <begin position="25"/>
        <end position="68"/>
    </location>
</feature>